<protein>
    <recommendedName>
        <fullName evidence="6">DUF2690 domain-containing protein</fullName>
    </recommendedName>
</protein>
<dbReference type="OrthoDB" id="3386996at2"/>
<gene>
    <name evidence="2" type="ORF">AVL59_45540</name>
    <name evidence="3" type="ORF">J2Z21_007805</name>
</gene>
<keyword evidence="5" id="KW-1185">Reference proteome</keyword>
<dbReference type="EMBL" id="CP016279">
    <property type="protein sequence ID" value="ANP55912.1"/>
    <property type="molecule type" value="Genomic_DNA"/>
</dbReference>
<dbReference type="InterPro" id="IPR021224">
    <property type="entry name" value="DUF2690"/>
</dbReference>
<accession>A0A1B1BB05</accession>
<dbReference type="Proteomes" id="UP000092659">
    <property type="component" value="Chromosome"/>
</dbReference>
<dbReference type="RefSeq" id="WP_067316180.1">
    <property type="nucleotide sequence ID" value="NZ_CP016279.1"/>
</dbReference>
<evidence type="ECO:0008006" key="6">
    <source>
        <dbReference type="Google" id="ProtNLM"/>
    </source>
</evidence>
<evidence type="ECO:0000313" key="2">
    <source>
        <dbReference type="EMBL" id="ANP55912.1"/>
    </source>
</evidence>
<dbReference type="EMBL" id="JAGGLP010000024">
    <property type="protein sequence ID" value="MBP2054795.1"/>
    <property type="molecule type" value="Genomic_DNA"/>
</dbReference>
<sequence>MRALARRLVPLGASLLLAASGLVLGSASPSSAATWCRMDLCDGLDPATTVCQDDAETVHTTYTGVELRYSPYCRTAWARVKNPVPFDKYEVMNNRYFGYSFIPTGTYTQWTAMIQDADLKSHACQYDDHGNNPICTDWF</sequence>
<dbReference type="AlphaFoldDB" id="A0A1B1BB05"/>
<dbReference type="STRING" id="68214.AVL59_45540"/>
<evidence type="ECO:0000313" key="3">
    <source>
        <dbReference type="EMBL" id="MBP2054795.1"/>
    </source>
</evidence>
<organism evidence="2 4">
    <name type="scientific">Streptomyces griseochromogenes</name>
    <dbReference type="NCBI Taxonomy" id="68214"/>
    <lineage>
        <taxon>Bacteria</taxon>
        <taxon>Bacillati</taxon>
        <taxon>Actinomycetota</taxon>
        <taxon>Actinomycetes</taxon>
        <taxon>Kitasatosporales</taxon>
        <taxon>Streptomycetaceae</taxon>
        <taxon>Streptomyces</taxon>
    </lineage>
</organism>
<feature type="chain" id="PRO_5008519708" description="DUF2690 domain-containing protein" evidence="1">
    <location>
        <begin position="33"/>
        <end position="139"/>
    </location>
</feature>
<name>A0A1B1BB05_9ACTN</name>
<reference evidence="2 4" key="1">
    <citation type="submission" date="2016-06" db="EMBL/GenBank/DDBJ databases">
        <title>Complete genome sequence of Streptomyces griseochromogenes ATCC 14511, the Blasticidin S producer.</title>
        <authorList>
            <person name="Wu L."/>
        </authorList>
    </citation>
    <scope>NUCLEOTIDE SEQUENCE [LARGE SCALE GENOMIC DNA]</scope>
    <source>
        <strain evidence="2 4">ATCC 14511</strain>
    </source>
</reference>
<dbReference type="Pfam" id="PF10901">
    <property type="entry name" value="DUF2690"/>
    <property type="match status" value="1"/>
</dbReference>
<evidence type="ECO:0000313" key="5">
    <source>
        <dbReference type="Proteomes" id="UP001519309"/>
    </source>
</evidence>
<reference evidence="3 5" key="2">
    <citation type="submission" date="2021-03" db="EMBL/GenBank/DDBJ databases">
        <title>Genomic Encyclopedia of Type Strains, Phase IV (KMG-IV): sequencing the most valuable type-strain genomes for metagenomic binning, comparative biology and taxonomic classification.</title>
        <authorList>
            <person name="Goeker M."/>
        </authorList>
    </citation>
    <scope>NUCLEOTIDE SEQUENCE [LARGE SCALE GENOMIC DNA]</scope>
    <source>
        <strain evidence="3 5">DSM 40499</strain>
    </source>
</reference>
<dbReference type="Proteomes" id="UP001519309">
    <property type="component" value="Unassembled WGS sequence"/>
</dbReference>
<proteinExistence type="predicted"/>
<dbReference type="KEGG" id="sgs:AVL59_45540"/>
<feature type="signal peptide" evidence="1">
    <location>
        <begin position="1"/>
        <end position="32"/>
    </location>
</feature>
<keyword evidence="1" id="KW-0732">Signal</keyword>
<evidence type="ECO:0000256" key="1">
    <source>
        <dbReference type="SAM" id="SignalP"/>
    </source>
</evidence>
<evidence type="ECO:0000313" key="4">
    <source>
        <dbReference type="Proteomes" id="UP000092659"/>
    </source>
</evidence>